<dbReference type="EMBL" id="HF548281">
    <property type="protein sequence ID" value="CCO21051.1"/>
    <property type="molecule type" value="Genomic_DNA"/>
</dbReference>
<reference evidence="1" key="1">
    <citation type="submission" date="2012-10" db="EMBL/GenBank/DDBJ databases">
        <authorList>
            <person name="Sandrine L."/>
        </authorList>
    </citation>
    <scope>NUCLEOTIDE SEQUENCE</scope>
</reference>
<dbReference type="AlphaFoldDB" id="S0DG92"/>
<accession>S0DG92</accession>
<reference evidence="1" key="2">
    <citation type="journal article" date="2013" name="Biotechnol. Biofuels">
        <title>Mining for hemicellulases in the fungus-growing termite Pseudacanthotermes militaris using functional metagenomics.</title>
        <authorList>
            <person name="Bastien G."/>
            <person name="Arnal G."/>
            <person name="Bozonnet S."/>
            <person name="Laguerre S."/>
            <person name="Ferreira F."/>
            <person name="Faure R."/>
            <person name="Henrissat B."/>
            <person name="Lefevre F."/>
            <person name="Robe P."/>
            <person name="Bouchez O."/>
            <person name="Noirot C."/>
            <person name="Dumon C."/>
            <person name="O'Donohue M."/>
        </authorList>
    </citation>
    <scope>NUCLEOTIDE SEQUENCE</scope>
</reference>
<gene>
    <name evidence="1" type="ORF">BN138_239</name>
</gene>
<sequence>MEELQGIADSILMEGNLLALYERAAWAAGDLFHAQGDGMTNRFGGYLVYHDENKDIKVIFADGTRRDELNCIYEVVFFDDPENPMADSAAEREFTEWESELWTIRDVITGQFSEIEIADYESFSLNHITFPIPGGYRMYLISGTTLNGIFPFGNDYFFDADPKGNIVKWRKMHSRLIAEPMEYEGHTVVEITHSHLLSEPFITPSDVCTFQLYAPYSEVKKLKIYSTALQLYFVYDWAENTITIEPKADL</sequence>
<proteinExistence type="predicted"/>
<organism evidence="1">
    <name type="scientific">termite gut metagenome</name>
    <dbReference type="NCBI Taxonomy" id="433724"/>
    <lineage>
        <taxon>unclassified sequences</taxon>
        <taxon>metagenomes</taxon>
        <taxon>organismal metagenomes</taxon>
    </lineage>
</organism>
<evidence type="ECO:0000313" key="1">
    <source>
        <dbReference type="EMBL" id="CCO21051.1"/>
    </source>
</evidence>
<name>S0DG92_9ZZZZ</name>
<protein>
    <submittedName>
        <fullName evidence="1">Uncharacterized protein</fullName>
    </submittedName>
</protein>